<dbReference type="Proteomes" id="UP000663854">
    <property type="component" value="Unassembled WGS sequence"/>
</dbReference>
<dbReference type="Proteomes" id="UP000663870">
    <property type="component" value="Unassembled WGS sequence"/>
</dbReference>
<keyword evidence="4" id="KW-1185">Reference proteome</keyword>
<sequence length="64" mass="7333">MAFLAFIMYDIVLRFVPTYVNFALLWLACAVDIVTCLHPEWHTNNSITEALVDAVSYDYPTVPH</sequence>
<protein>
    <submittedName>
        <fullName evidence="1">Uncharacterized protein</fullName>
    </submittedName>
</protein>
<accession>A0A815B9W3</accession>
<organism evidence="1 3">
    <name type="scientific">Rotaria sordida</name>
    <dbReference type="NCBI Taxonomy" id="392033"/>
    <lineage>
        <taxon>Eukaryota</taxon>
        <taxon>Metazoa</taxon>
        <taxon>Spiralia</taxon>
        <taxon>Gnathifera</taxon>
        <taxon>Rotifera</taxon>
        <taxon>Eurotatoria</taxon>
        <taxon>Bdelloidea</taxon>
        <taxon>Philodinida</taxon>
        <taxon>Philodinidae</taxon>
        <taxon>Rotaria</taxon>
    </lineage>
</organism>
<proteinExistence type="predicted"/>
<feature type="non-terminal residue" evidence="1">
    <location>
        <position position="1"/>
    </location>
</feature>
<comment type="caution">
    <text evidence="1">The sequence shown here is derived from an EMBL/GenBank/DDBJ whole genome shotgun (WGS) entry which is preliminary data.</text>
</comment>
<name>A0A815B9W3_9BILA</name>
<reference evidence="1" key="1">
    <citation type="submission" date="2021-02" db="EMBL/GenBank/DDBJ databases">
        <authorList>
            <person name="Nowell W R."/>
        </authorList>
    </citation>
    <scope>NUCLEOTIDE SEQUENCE</scope>
</reference>
<evidence type="ECO:0000313" key="2">
    <source>
        <dbReference type="EMBL" id="CAF1546988.1"/>
    </source>
</evidence>
<evidence type="ECO:0000313" key="3">
    <source>
        <dbReference type="Proteomes" id="UP000663854"/>
    </source>
</evidence>
<dbReference type="EMBL" id="CAJNOL010003109">
    <property type="protein sequence ID" value="CAF1546988.1"/>
    <property type="molecule type" value="Genomic_DNA"/>
</dbReference>
<dbReference type="AlphaFoldDB" id="A0A815B9W3"/>
<dbReference type="EMBL" id="CAJNOH010002021">
    <property type="protein sequence ID" value="CAF1267317.1"/>
    <property type="molecule type" value="Genomic_DNA"/>
</dbReference>
<evidence type="ECO:0000313" key="1">
    <source>
        <dbReference type="EMBL" id="CAF1267317.1"/>
    </source>
</evidence>
<gene>
    <name evidence="2" type="ORF">JXQ802_LOCUS43346</name>
    <name evidence="1" type="ORF">PYM288_LOCUS28193</name>
</gene>
<evidence type="ECO:0000313" key="4">
    <source>
        <dbReference type="Proteomes" id="UP000663870"/>
    </source>
</evidence>